<accession>A0A3Q8X948</accession>
<keyword evidence="3" id="KW-1003">Cell membrane</keyword>
<dbReference type="AlphaFoldDB" id="A0A3Q8X948"/>
<gene>
    <name evidence="9" type="ORF">EJC50_19755</name>
</gene>
<keyword evidence="10" id="KW-1185">Reference proteome</keyword>
<evidence type="ECO:0000259" key="8">
    <source>
        <dbReference type="PROSITE" id="PS50928"/>
    </source>
</evidence>
<evidence type="ECO:0000313" key="10">
    <source>
        <dbReference type="Proteomes" id="UP000272528"/>
    </source>
</evidence>
<feature type="transmembrane region" description="Helical" evidence="7">
    <location>
        <begin position="184"/>
        <end position="209"/>
    </location>
</feature>
<keyword evidence="2 7" id="KW-0813">Transport</keyword>
<dbReference type="OrthoDB" id="9810086at2"/>
<dbReference type="InterPro" id="IPR035906">
    <property type="entry name" value="MetI-like_sf"/>
</dbReference>
<evidence type="ECO:0000256" key="7">
    <source>
        <dbReference type="RuleBase" id="RU363032"/>
    </source>
</evidence>
<feature type="transmembrane region" description="Helical" evidence="7">
    <location>
        <begin position="81"/>
        <end position="99"/>
    </location>
</feature>
<dbReference type="PROSITE" id="PS50928">
    <property type="entry name" value="ABC_TM1"/>
    <property type="match status" value="1"/>
</dbReference>
<feature type="transmembrane region" description="Helical" evidence="7">
    <location>
        <begin position="111"/>
        <end position="130"/>
    </location>
</feature>
<feature type="transmembrane region" description="Helical" evidence="7">
    <location>
        <begin position="262"/>
        <end position="279"/>
    </location>
</feature>
<comment type="subcellular location">
    <subcellularLocation>
        <location evidence="1 7">Cell membrane</location>
        <topology evidence="1 7">Multi-pass membrane protein</topology>
    </subcellularLocation>
</comment>
<dbReference type="Proteomes" id="UP000272528">
    <property type="component" value="Chromosome"/>
</dbReference>
<feature type="domain" description="ABC transmembrane type-1" evidence="8">
    <location>
        <begin position="70"/>
        <end position="276"/>
    </location>
</feature>
<dbReference type="Gene3D" id="1.10.3720.10">
    <property type="entry name" value="MetI-like"/>
    <property type="match status" value="1"/>
</dbReference>
<dbReference type="KEGG" id="palb:EJC50_19755"/>
<dbReference type="CDD" id="cd06261">
    <property type="entry name" value="TM_PBP2"/>
    <property type="match status" value="1"/>
</dbReference>
<reference evidence="10" key="1">
    <citation type="submission" date="2018-12" db="EMBL/GenBank/DDBJ databases">
        <title>Genome sequence of Peanibacillus sp.</title>
        <authorList>
            <person name="Subramani G."/>
            <person name="Srinivasan S."/>
            <person name="Kim M.K."/>
        </authorList>
    </citation>
    <scope>NUCLEOTIDE SEQUENCE [LARGE SCALE GENOMIC DNA]</scope>
    <source>
        <strain evidence="10">18JY67-1</strain>
    </source>
</reference>
<dbReference type="Pfam" id="PF00528">
    <property type="entry name" value="BPD_transp_1"/>
    <property type="match status" value="1"/>
</dbReference>
<evidence type="ECO:0000256" key="1">
    <source>
        <dbReference type="ARBA" id="ARBA00004651"/>
    </source>
</evidence>
<dbReference type="InterPro" id="IPR000515">
    <property type="entry name" value="MetI-like"/>
</dbReference>
<evidence type="ECO:0000313" key="9">
    <source>
        <dbReference type="EMBL" id="AZN41662.1"/>
    </source>
</evidence>
<evidence type="ECO:0000256" key="6">
    <source>
        <dbReference type="ARBA" id="ARBA00023136"/>
    </source>
</evidence>
<comment type="similarity">
    <text evidence="7">Belongs to the binding-protein-dependent transport system permease family.</text>
</comment>
<dbReference type="GO" id="GO:0055085">
    <property type="term" value="P:transmembrane transport"/>
    <property type="evidence" value="ECO:0007669"/>
    <property type="project" value="InterPro"/>
</dbReference>
<sequence length="294" mass="32792">MINQSLSRKVFMICNLVFLIALSLLCVLPILNVLAVSFSSAGAAAAGVVKFWPVDFNIKAYEVVMKEGKFFNALGISTERLILGTVINMILCVLTAYPLSKESSRFPLRTTYAWVFVFTILFSGGLIPWYLAVKQTHLLDTIWALLLPGAVNVFNIILMLNFFRGLPKELEESSLMDGAGHLTTLFRIYIPISLPSLATVTLFTMVGHWNSWFDGLMLMKNPAHYPLATYLQANEIDLNTLRQLNLTDPSTAHMVSNRTGRAAQIFMTALPILLVYPFLQKYFVTGLVLGSVKE</sequence>
<dbReference type="SUPFAM" id="SSF161098">
    <property type="entry name" value="MetI-like"/>
    <property type="match status" value="1"/>
</dbReference>
<keyword evidence="6 7" id="KW-0472">Membrane</keyword>
<keyword evidence="5 7" id="KW-1133">Transmembrane helix</keyword>
<organism evidence="9 10">
    <name type="scientific">Paenibacillus albus</name>
    <dbReference type="NCBI Taxonomy" id="2495582"/>
    <lineage>
        <taxon>Bacteria</taxon>
        <taxon>Bacillati</taxon>
        <taxon>Bacillota</taxon>
        <taxon>Bacilli</taxon>
        <taxon>Bacillales</taxon>
        <taxon>Paenibacillaceae</taxon>
        <taxon>Paenibacillus</taxon>
    </lineage>
</organism>
<dbReference type="RefSeq" id="WP_126017368.1">
    <property type="nucleotide sequence ID" value="NZ_CP034437.1"/>
</dbReference>
<name>A0A3Q8X948_9BACL</name>
<evidence type="ECO:0000256" key="2">
    <source>
        <dbReference type="ARBA" id="ARBA00022448"/>
    </source>
</evidence>
<evidence type="ECO:0000256" key="4">
    <source>
        <dbReference type="ARBA" id="ARBA00022692"/>
    </source>
</evidence>
<dbReference type="GO" id="GO:0005886">
    <property type="term" value="C:plasma membrane"/>
    <property type="evidence" value="ECO:0007669"/>
    <property type="project" value="UniProtKB-SubCell"/>
</dbReference>
<evidence type="ECO:0000256" key="5">
    <source>
        <dbReference type="ARBA" id="ARBA00022989"/>
    </source>
</evidence>
<dbReference type="PANTHER" id="PTHR43744">
    <property type="entry name" value="ABC TRANSPORTER PERMEASE PROTEIN MG189-RELATED-RELATED"/>
    <property type="match status" value="1"/>
</dbReference>
<keyword evidence="4 7" id="KW-0812">Transmembrane</keyword>
<dbReference type="PANTHER" id="PTHR43744:SF9">
    <property type="entry name" value="POLYGALACTURONAN_RHAMNOGALACTURONAN TRANSPORT SYSTEM PERMEASE PROTEIN YTCP"/>
    <property type="match status" value="1"/>
</dbReference>
<feature type="transmembrane region" description="Helical" evidence="7">
    <location>
        <begin position="142"/>
        <end position="163"/>
    </location>
</feature>
<evidence type="ECO:0000256" key="3">
    <source>
        <dbReference type="ARBA" id="ARBA00022475"/>
    </source>
</evidence>
<protein>
    <submittedName>
        <fullName evidence="9">Carbohydrate ABC transporter permease</fullName>
    </submittedName>
</protein>
<dbReference type="EMBL" id="CP034437">
    <property type="protein sequence ID" value="AZN41662.1"/>
    <property type="molecule type" value="Genomic_DNA"/>
</dbReference>
<proteinExistence type="inferred from homology"/>